<evidence type="ECO:0000259" key="3">
    <source>
        <dbReference type="PROSITE" id="PS50835"/>
    </source>
</evidence>
<evidence type="ECO:0000313" key="4">
    <source>
        <dbReference type="EMBL" id="VDO09911.1"/>
    </source>
</evidence>
<keyword evidence="1" id="KW-1133">Transmembrane helix</keyword>
<evidence type="ECO:0000313" key="6">
    <source>
        <dbReference type="WBParaSite" id="HNAJ_0001124901-mRNA-1"/>
    </source>
</evidence>
<feature type="transmembrane region" description="Helical" evidence="1">
    <location>
        <begin position="552"/>
        <end position="571"/>
    </location>
</feature>
<dbReference type="InterPro" id="IPR007110">
    <property type="entry name" value="Ig-like_dom"/>
</dbReference>
<keyword evidence="2" id="KW-0732">Signal</keyword>
<reference evidence="4 5" key="2">
    <citation type="submission" date="2018-11" db="EMBL/GenBank/DDBJ databases">
        <authorList>
            <consortium name="Pathogen Informatics"/>
        </authorList>
    </citation>
    <scope>NUCLEOTIDE SEQUENCE [LARGE SCALE GENOMIC DNA]</scope>
</reference>
<dbReference type="PROSITE" id="PS50835">
    <property type="entry name" value="IG_LIKE"/>
    <property type="match status" value="1"/>
</dbReference>
<organism evidence="6">
    <name type="scientific">Rodentolepis nana</name>
    <name type="common">Dwarf tapeworm</name>
    <name type="synonym">Hymenolepis nana</name>
    <dbReference type="NCBI Taxonomy" id="102285"/>
    <lineage>
        <taxon>Eukaryota</taxon>
        <taxon>Metazoa</taxon>
        <taxon>Spiralia</taxon>
        <taxon>Lophotrochozoa</taxon>
        <taxon>Platyhelminthes</taxon>
        <taxon>Cestoda</taxon>
        <taxon>Eucestoda</taxon>
        <taxon>Cyclophyllidea</taxon>
        <taxon>Hymenolepididae</taxon>
        <taxon>Rodentolepis</taxon>
    </lineage>
</organism>
<evidence type="ECO:0000313" key="5">
    <source>
        <dbReference type="Proteomes" id="UP000278807"/>
    </source>
</evidence>
<dbReference type="WBParaSite" id="HNAJ_0001124901-mRNA-1">
    <property type="protein sequence ID" value="HNAJ_0001124901-mRNA-1"/>
    <property type="gene ID" value="HNAJ_0001124901"/>
</dbReference>
<keyword evidence="1" id="KW-0472">Membrane</keyword>
<dbReference type="OrthoDB" id="6241135at2759"/>
<protein>
    <submittedName>
        <fullName evidence="6">Ig-like domain-containing protein</fullName>
    </submittedName>
</protein>
<feature type="chain" id="PRO_5043132043" evidence="2">
    <location>
        <begin position="18"/>
        <end position="609"/>
    </location>
</feature>
<dbReference type="EMBL" id="UZAE01013452">
    <property type="protein sequence ID" value="VDO09911.1"/>
    <property type="molecule type" value="Genomic_DNA"/>
</dbReference>
<accession>A0A0R3TU34</accession>
<feature type="signal peptide" evidence="2">
    <location>
        <begin position="1"/>
        <end position="17"/>
    </location>
</feature>
<sequence>MILACIIFMLLSQSAVTQNIPLKLCPRTDPKDLKPEVFESSESAGLSTCLNQREELASFMHQGMIFHYEYKQKVTISCPICASDDSKLFRWFFIPRSEAALLEDNRGQAELVRHFEKEIFEDMFTGTDIPCLVNKTLDLYIPKFNPNVHLGTYICRHILDRTHASNRIWYHVDVMQPPHLFADPLKKLPSSFKTVLSVKSANDVNSIISEAGKYLRDSKDFKNYNSTAIDITSKVIPITNPDQSCGEFTLTQYRRCYVVIPRSIAPEVRKTLPPAIALTYDLLVTIFKSYYTWSEAEDASVLKTQRKAAESLASELGFDLYYDGKPETKESDLPEERIPEDEEISLPQNQHLYIPCHYTYFRHFSSEGIIPRPYLLRNLYVNMSFKQPCPEVNYMDIINLALSTKDTKTLKQELLGYEEKRYMKVEKVAIDQTENYEIVCGGDGETSINNCTDPANMTIMWKNGDGKRIICLGKCLKSVTFQPQSEIGERVFVDSDCKLVFSRVKTIDEGIYLCYKRHQKVPNQWQAGAFASYRLKIEASSIKFPSSTQVCLGLIIITIWALVLILVWILLSFWTFEVNRYALVEASERIRRKEREMKMAERKNLLANL</sequence>
<proteinExistence type="predicted"/>
<gene>
    <name evidence="4" type="ORF">HNAJ_LOCUS11239</name>
</gene>
<feature type="domain" description="Ig-like" evidence="3">
    <location>
        <begin position="390"/>
        <end position="518"/>
    </location>
</feature>
<dbReference type="Proteomes" id="UP000278807">
    <property type="component" value="Unassembled WGS sequence"/>
</dbReference>
<reference evidence="6" key="1">
    <citation type="submission" date="2017-02" db="UniProtKB">
        <authorList>
            <consortium name="WormBaseParasite"/>
        </authorList>
    </citation>
    <scope>IDENTIFICATION</scope>
</reference>
<keyword evidence="1" id="KW-0812">Transmembrane</keyword>
<name>A0A0R3TU34_RODNA</name>
<dbReference type="AlphaFoldDB" id="A0A0R3TU34"/>
<keyword evidence="5" id="KW-1185">Reference proteome</keyword>
<evidence type="ECO:0000256" key="2">
    <source>
        <dbReference type="SAM" id="SignalP"/>
    </source>
</evidence>
<evidence type="ECO:0000256" key="1">
    <source>
        <dbReference type="SAM" id="Phobius"/>
    </source>
</evidence>